<protein>
    <submittedName>
        <fullName evidence="1">Uncharacterized protein</fullName>
    </submittedName>
</protein>
<dbReference type="Proteomes" id="UP000292648">
    <property type="component" value="Unassembled WGS sequence"/>
</dbReference>
<evidence type="ECO:0000313" key="2">
    <source>
        <dbReference type="Proteomes" id="UP000292648"/>
    </source>
</evidence>
<dbReference type="AlphaFoldDB" id="A0A4Q9XY60"/>
<accession>A0A4Q9XY60</accession>
<comment type="caution">
    <text evidence="1">The sequence shown here is derived from an EMBL/GenBank/DDBJ whole genome shotgun (WGS) entry which is preliminary data.</text>
</comment>
<proteinExistence type="predicted"/>
<dbReference type="EMBL" id="SEHH01000139">
    <property type="protein sequence ID" value="TBX37634.1"/>
    <property type="molecule type" value="Genomic_DNA"/>
</dbReference>
<evidence type="ECO:0000313" key="1">
    <source>
        <dbReference type="EMBL" id="TBX37634.1"/>
    </source>
</evidence>
<reference evidence="1 2" key="1">
    <citation type="submission" date="2019-01" db="EMBL/GenBank/DDBJ databases">
        <title>Draft genome sequence of Lactobacillus paraplantarum OSY-TC318, a Producer of the novel lantibiotic Paraplantaracin TC318.</title>
        <authorList>
            <person name="Hussein W.E."/>
            <person name="Huang E."/>
            <person name="Yousef A.E."/>
        </authorList>
    </citation>
    <scope>NUCLEOTIDE SEQUENCE [LARGE SCALE GENOMIC DNA]</scope>
    <source>
        <strain evidence="1 2">OSY-TC318</strain>
    </source>
</reference>
<name>A0A4Q9XY60_9LACO</name>
<sequence length="160" mass="17794">MDNDKQALATDKLATLPLDHNWYQELASNFEILQQYLNKFDDLADEVNSDQSRQSADLKKKLTDMQQQMNSRINRITRGADTDAIKEIIANLQASNSGVSLGQAHPVKALVSSFGGANFNSLDLYWTNDYLNFQPINKSVLAGTGTNVRDPSVAYFSGNF</sequence>
<organism evidence="1 2">
    <name type="scientific">Lactiplantibacillus paraplantarum</name>
    <dbReference type="NCBI Taxonomy" id="60520"/>
    <lineage>
        <taxon>Bacteria</taxon>
        <taxon>Bacillati</taxon>
        <taxon>Bacillota</taxon>
        <taxon>Bacilli</taxon>
        <taxon>Lactobacillales</taxon>
        <taxon>Lactobacillaceae</taxon>
        <taxon>Lactiplantibacillus</taxon>
    </lineage>
</organism>
<gene>
    <name evidence="1" type="ORF">EUZ87_15290</name>
</gene>